<proteinExistence type="predicted"/>
<feature type="compositionally biased region" description="Low complexity" evidence="1">
    <location>
        <begin position="366"/>
        <end position="380"/>
    </location>
</feature>
<dbReference type="InterPro" id="IPR050126">
    <property type="entry name" value="Ap4A_hydrolase"/>
</dbReference>
<evidence type="ECO:0000313" key="4">
    <source>
        <dbReference type="EMBL" id="KAI9636891.1"/>
    </source>
</evidence>
<name>A0AA38HAW2_9TREE</name>
<dbReference type="PANTHER" id="PTHR42850:SF4">
    <property type="entry name" value="ZINC-DEPENDENT ENDOPOLYPHOSPHATASE"/>
    <property type="match status" value="1"/>
</dbReference>
<evidence type="ECO:0000256" key="1">
    <source>
        <dbReference type="SAM" id="MobiDB-lite"/>
    </source>
</evidence>
<dbReference type="PANTHER" id="PTHR42850">
    <property type="entry name" value="METALLOPHOSPHOESTERASE"/>
    <property type="match status" value="1"/>
</dbReference>
<dbReference type="Proteomes" id="UP001164286">
    <property type="component" value="Unassembled WGS sequence"/>
</dbReference>
<evidence type="ECO:0000313" key="5">
    <source>
        <dbReference type="Proteomes" id="UP001164286"/>
    </source>
</evidence>
<keyword evidence="5" id="KW-1185">Reference proteome</keyword>
<evidence type="ECO:0000259" key="3">
    <source>
        <dbReference type="Pfam" id="PF00149"/>
    </source>
</evidence>
<dbReference type="SUPFAM" id="SSF56300">
    <property type="entry name" value="Metallo-dependent phosphatases"/>
    <property type="match status" value="1"/>
</dbReference>
<dbReference type="Pfam" id="PF00149">
    <property type="entry name" value="Metallophos"/>
    <property type="match status" value="1"/>
</dbReference>
<feature type="region of interest" description="Disordered" evidence="1">
    <location>
        <begin position="1"/>
        <end position="45"/>
    </location>
</feature>
<dbReference type="GO" id="GO:0000298">
    <property type="term" value="F:endopolyphosphatase activity"/>
    <property type="evidence" value="ECO:0007669"/>
    <property type="project" value="TreeGrafter"/>
</dbReference>
<evidence type="ECO:0000256" key="2">
    <source>
        <dbReference type="SAM" id="Phobius"/>
    </source>
</evidence>
<keyword evidence="2" id="KW-0472">Membrane</keyword>
<keyword evidence="4" id="KW-0378">Hydrolase</keyword>
<dbReference type="InterPro" id="IPR029052">
    <property type="entry name" value="Metallo-depent_PP-like"/>
</dbReference>
<sequence length="566" mass="61675">MSDHRHELYDPSPNPSSHPTEDPSYSFSAVPLSPGLPSHPIAPDQQAYLPTPVIRRRPSLQSKERYNSFLDEILPTPSTASANAPGGGLLRRTGAVGVIVVFILVATWLAATDSGGQVLGAGSGGLRNVFWSEGEKEWSVQAVMPSPEAGKEVAVDAALAGVEEEESVMPDFDQYIMLRTVPANMVELSGHGRRVIFVGDVHGSYAPLKHLMSRLAYSPSTDTLIHVGDLIAKGTHNSEVLSWFESRRILGVRGNHDQPVIQWRAWMEWTGGAKWEGMMDELSELDDGEVEMRVAKMGRKWPKGWEWKGEHWHIAKKLNKKQYAYLQQLPLQLHIPSLHSVVVHAGLLPSNPLRDPDHPTQPLVAADRQSQSSSSGTSGDEASELSRTSEEISILLDIPQNTHPWNLINMRGLHEKGSKKGKVTKSGKKGTPWSQVWKREMGRCIGDGAGAMADIEEEGGVEELEEEEKREMAGQAMDAGEAGAVSEDEFKLKKLKCSPVTVIYGHAAARGLDIKPYSKGIDTGCVYGRQLTALVLGSTSGLDGKKVRVGEHRGVLVSVPCDKGGL</sequence>
<feature type="region of interest" description="Disordered" evidence="1">
    <location>
        <begin position="352"/>
        <end position="388"/>
    </location>
</feature>
<comment type="caution">
    <text evidence="4">The sequence shown here is derived from an EMBL/GenBank/DDBJ whole genome shotgun (WGS) entry which is preliminary data.</text>
</comment>
<protein>
    <submittedName>
        <fullName evidence="4">Phosphoric monoester hydrolase</fullName>
    </submittedName>
</protein>
<dbReference type="AlphaFoldDB" id="A0AA38HAW2"/>
<dbReference type="GeneID" id="77732716"/>
<feature type="transmembrane region" description="Helical" evidence="2">
    <location>
        <begin position="93"/>
        <end position="111"/>
    </location>
</feature>
<feature type="domain" description="Calcineurin-like phosphoesterase" evidence="3">
    <location>
        <begin position="194"/>
        <end position="278"/>
    </location>
</feature>
<dbReference type="GO" id="GO:0016791">
    <property type="term" value="F:phosphatase activity"/>
    <property type="evidence" value="ECO:0007669"/>
    <property type="project" value="TreeGrafter"/>
</dbReference>
<dbReference type="InterPro" id="IPR004843">
    <property type="entry name" value="Calcineurin-like_PHP"/>
</dbReference>
<accession>A0AA38HAW2</accession>
<gene>
    <name evidence="4" type="ORF">MKK02DRAFT_45600</name>
</gene>
<dbReference type="GO" id="GO:0006798">
    <property type="term" value="P:polyphosphate catabolic process"/>
    <property type="evidence" value="ECO:0007669"/>
    <property type="project" value="TreeGrafter"/>
</dbReference>
<keyword evidence="2" id="KW-1133">Transmembrane helix</keyword>
<dbReference type="Gene3D" id="3.60.21.10">
    <property type="match status" value="1"/>
</dbReference>
<dbReference type="EMBL" id="JAKWFO010000005">
    <property type="protein sequence ID" value="KAI9636891.1"/>
    <property type="molecule type" value="Genomic_DNA"/>
</dbReference>
<dbReference type="GO" id="GO:0005737">
    <property type="term" value="C:cytoplasm"/>
    <property type="evidence" value="ECO:0007669"/>
    <property type="project" value="TreeGrafter"/>
</dbReference>
<dbReference type="RefSeq" id="XP_052946668.1">
    <property type="nucleotide sequence ID" value="XM_053093511.1"/>
</dbReference>
<reference evidence="4" key="1">
    <citation type="journal article" date="2022" name="G3 (Bethesda)">
        <title>High quality genome of the basidiomycete yeast Dioszegia hungarica PDD-24b-2 isolated from cloud water.</title>
        <authorList>
            <person name="Jarrige D."/>
            <person name="Haridas S."/>
            <person name="Bleykasten-Grosshans C."/>
            <person name="Joly M."/>
            <person name="Nadalig T."/>
            <person name="Sancelme M."/>
            <person name="Vuilleumier S."/>
            <person name="Grigoriev I.V."/>
            <person name="Amato P."/>
            <person name="Bringel F."/>
        </authorList>
    </citation>
    <scope>NUCLEOTIDE SEQUENCE</scope>
    <source>
        <strain evidence="4">PDD-24b-2</strain>
    </source>
</reference>
<feature type="compositionally biased region" description="Polar residues" evidence="1">
    <location>
        <begin position="15"/>
        <end position="27"/>
    </location>
</feature>
<organism evidence="4 5">
    <name type="scientific">Dioszegia hungarica</name>
    <dbReference type="NCBI Taxonomy" id="4972"/>
    <lineage>
        <taxon>Eukaryota</taxon>
        <taxon>Fungi</taxon>
        <taxon>Dikarya</taxon>
        <taxon>Basidiomycota</taxon>
        <taxon>Agaricomycotina</taxon>
        <taxon>Tremellomycetes</taxon>
        <taxon>Tremellales</taxon>
        <taxon>Bulleribasidiaceae</taxon>
        <taxon>Dioszegia</taxon>
    </lineage>
</organism>
<keyword evidence="2" id="KW-0812">Transmembrane</keyword>